<sequence>MAFICIGIGFTIGIIIKILSGEGKLSVEAKVEANRLRAVKAVRSGEKAVRKMQRSNRKVQRAQQIGSPELTDSAMRDLKDALKTMRWAMKELDVVIGRIKKGLPFPEHAMEDILTRRQALENMA</sequence>
<feature type="non-terminal residue" evidence="1">
    <location>
        <position position="124"/>
    </location>
</feature>
<gene>
    <name evidence="1" type="ORF">S01H4_13991</name>
</gene>
<accession>X0ZKC4</accession>
<comment type="caution">
    <text evidence="1">The sequence shown here is derived from an EMBL/GenBank/DDBJ whole genome shotgun (WGS) entry which is preliminary data.</text>
</comment>
<dbReference type="AlphaFoldDB" id="X0ZKC4"/>
<reference evidence="1" key="1">
    <citation type="journal article" date="2014" name="Front. Microbiol.">
        <title>High frequency of phylogenetically diverse reductive dehalogenase-homologous genes in deep subseafloor sedimentary metagenomes.</title>
        <authorList>
            <person name="Kawai M."/>
            <person name="Futagami T."/>
            <person name="Toyoda A."/>
            <person name="Takaki Y."/>
            <person name="Nishi S."/>
            <person name="Hori S."/>
            <person name="Arai W."/>
            <person name="Tsubouchi T."/>
            <person name="Morono Y."/>
            <person name="Uchiyama I."/>
            <person name="Ito T."/>
            <person name="Fujiyama A."/>
            <person name="Inagaki F."/>
            <person name="Takami H."/>
        </authorList>
    </citation>
    <scope>NUCLEOTIDE SEQUENCE</scope>
    <source>
        <strain evidence="1">Expedition CK06-06</strain>
    </source>
</reference>
<name>X0ZKC4_9ZZZZ</name>
<proteinExistence type="predicted"/>
<organism evidence="1">
    <name type="scientific">marine sediment metagenome</name>
    <dbReference type="NCBI Taxonomy" id="412755"/>
    <lineage>
        <taxon>unclassified sequences</taxon>
        <taxon>metagenomes</taxon>
        <taxon>ecological metagenomes</taxon>
    </lineage>
</organism>
<dbReference type="EMBL" id="BART01006146">
    <property type="protein sequence ID" value="GAG58517.1"/>
    <property type="molecule type" value="Genomic_DNA"/>
</dbReference>
<evidence type="ECO:0000313" key="1">
    <source>
        <dbReference type="EMBL" id="GAG58517.1"/>
    </source>
</evidence>
<protein>
    <submittedName>
        <fullName evidence="1">Uncharacterized protein</fullName>
    </submittedName>
</protein>